<organism evidence="3">
    <name type="scientific">Brugia timori</name>
    <dbReference type="NCBI Taxonomy" id="42155"/>
    <lineage>
        <taxon>Eukaryota</taxon>
        <taxon>Metazoa</taxon>
        <taxon>Ecdysozoa</taxon>
        <taxon>Nematoda</taxon>
        <taxon>Chromadorea</taxon>
        <taxon>Rhabditida</taxon>
        <taxon>Spirurina</taxon>
        <taxon>Spiruromorpha</taxon>
        <taxon>Filarioidea</taxon>
        <taxon>Onchocercidae</taxon>
        <taxon>Brugia</taxon>
    </lineage>
</organism>
<dbReference type="Proteomes" id="UP000280834">
    <property type="component" value="Unassembled WGS sequence"/>
</dbReference>
<keyword evidence="2" id="KW-1185">Reference proteome</keyword>
<dbReference type="AlphaFoldDB" id="A0A0R3QHK3"/>
<gene>
    <name evidence="1" type="ORF">BTMF_LOCUS5133</name>
</gene>
<accession>A0A0R3QHK3</accession>
<proteinExistence type="predicted"/>
<evidence type="ECO:0000313" key="3">
    <source>
        <dbReference type="WBParaSite" id="BTMF_0000586801-mRNA-1"/>
    </source>
</evidence>
<reference evidence="1 2" key="2">
    <citation type="submission" date="2018-11" db="EMBL/GenBank/DDBJ databases">
        <authorList>
            <consortium name="Pathogen Informatics"/>
        </authorList>
    </citation>
    <scope>NUCLEOTIDE SEQUENCE [LARGE SCALE GENOMIC DNA]</scope>
</reference>
<name>A0A0R3QHK3_9BILA</name>
<dbReference type="EMBL" id="UZAG01005393">
    <property type="protein sequence ID" value="VDO17723.1"/>
    <property type="molecule type" value="Genomic_DNA"/>
</dbReference>
<dbReference type="WBParaSite" id="BTMF_0000586801-mRNA-1">
    <property type="protein sequence ID" value="BTMF_0000586801-mRNA-1"/>
    <property type="gene ID" value="BTMF_0000586801"/>
</dbReference>
<sequence>MPVEGERPAVGVAAACAVAAARRTGILAGRRDRHGARLGVPADAGEVVCERGWDCLGWREDARTIRVTAHGDATAHEQYSWVGMLVPLEEICRGEITARGPAGLPQGQARG</sequence>
<reference evidence="3" key="1">
    <citation type="submission" date="2017-02" db="UniProtKB">
        <authorList>
            <consortium name="WormBaseParasite"/>
        </authorList>
    </citation>
    <scope>IDENTIFICATION</scope>
</reference>
<protein>
    <submittedName>
        <fullName evidence="3">MDMPI_C domain-containing protein</fullName>
    </submittedName>
</protein>
<evidence type="ECO:0000313" key="1">
    <source>
        <dbReference type="EMBL" id="VDO17723.1"/>
    </source>
</evidence>
<evidence type="ECO:0000313" key="2">
    <source>
        <dbReference type="Proteomes" id="UP000280834"/>
    </source>
</evidence>